<organism evidence="2 3">
    <name type="scientific">Microseira wollei NIES-4236</name>
    <dbReference type="NCBI Taxonomy" id="2530354"/>
    <lineage>
        <taxon>Bacteria</taxon>
        <taxon>Bacillati</taxon>
        <taxon>Cyanobacteriota</taxon>
        <taxon>Cyanophyceae</taxon>
        <taxon>Oscillatoriophycideae</taxon>
        <taxon>Aerosakkonematales</taxon>
        <taxon>Aerosakkonemataceae</taxon>
        <taxon>Microseira</taxon>
    </lineage>
</organism>
<gene>
    <name evidence="2" type="ORF">MiSe_02670</name>
</gene>
<dbReference type="EMBL" id="BLAY01000002">
    <property type="protein sequence ID" value="GET35525.1"/>
    <property type="molecule type" value="Genomic_DNA"/>
</dbReference>
<accession>A0AAV3X168</accession>
<comment type="caution">
    <text evidence="2">The sequence shown here is derived from an EMBL/GenBank/DDBJ whole genome shotgun (WGS) entry which is preliminary data.</text>
</comment>
<evidence type="ECO:0000313" key="3">
    <source>
        <dbReference type="Proteomes" id="UP001050975"/>
    </source>
</evidence>
<protein>
    <submittedName>
        <fullName evidence="2">Uncharacterized protein</fullName>
    </submittedName>
</protein>
<evidence type="ECO:0000313" key="2">
    <source>
        <dbReference type="EMBL" id="GET35525.1"/>
    </source>
</evidence>
<dbReference type="Proteomes" id="UP001050975">
    <property type="component" value="Unassembled WGS sequence"/>
</dbReference>
<dbReference type="RefSeq" id="WP_226573162.1">
    <property type="nucleotide sequence ID" value="NZ_BLAY01000002.1"/>
</dbReference>
<sequence length="102" mass="11085">MPLGIVKLYKRLLSVFDMDTSFSRIHLIGGLIAGATVAEIAFPNPITTLTQFSPEIPESTRSSISRSFLTPSILARGMKPKSTRRRYEVPSPPRRGVPGGGS</sequence>
<proteinExistence type="predicted"/>
<keyword evidence="3" id="KW-1185">Reference proteome</keyword>
<dbReference type="AlphaFoldDB" id="A0AAV3X168"/>
<name>A0AAV3X168_9CYAN</name>
<feature type="region of interest" description="Disordered" evidence="1">
    <location>
        <begin position="78"/>
        <end position="102"/>
    </location>
</feature>
<evidence type="ECO:0000256" key="1">
    <source>
        <dbReference type="SAM" id="MobiDB-lite"/>
    </source>
</evidence>
<reference evidence="2" key="1">
    <citation type="submission" date="2019-10" db="EMBL/GenBank/DDBJ databases">
        <title>Draft genome sequece of Microseira wollei NIES-4236.</title>
        <authorList>
            <person name="Yamaguchi H."/>
            <person name="Suzuki S."/>
            <person name="Kawachi M."/>
        </authorList>
    </citation>
    <scope>NUCLEOTIDE SEQUENCE</scope>
    <source>
        <strain evidence="2">NIES-4236</strain>
    </source>
</reference>